<evidence type="ECO:0000313" key="1">
    <source>
        <dbReference type="EMBL" id="EJX01545.1"/>
    </source>
</evidence>
<dbReference type="EMBL" id="AMCI01002914">
    <property type="protein sequence ID" value="EJX01545.1"/>
    <property type="molecule type" value="Genomic_DNA"/>
</dbReference>
<accession>J9GNS2</accession>
<protein>
    <submittedName>
        <fullName evidence="1">Uncharacterized protein</fullName>
    </submittedName>
</protein>
<organism evidence="1">
    <name type="scientific">gut metagenome</name>
    <dbReference type="NCBI Taxonomy" id="749906"/>
    <lineage>
        <taxon>unclassified sequences</taxon>
        <taxon>metagenomes</taxon>
        <taxon>organismal metagenomes</taxon>
    </lineage>
</organism>
<name>J9GNS2_9ZZZZ</name>
<sequence length="70" mass="7509">MSSMSRSQMISGFAPSIGISLNPTPRQGFASGMVNSLRSLAIVIGSSSMIRRKDTFSVARFARLHTSITC</sequence>
<comment type="caution">
    <text evidence="1">The sequence shown here is derived from an EMBL/GenBank/DDBJ whole genome shotgun (WGS) entry which is preliminary data.</text>
</comment>
<reference evidence="1" key="1">
    <citation type="journal article" date="2012" name="PLoS ONE">
        <title>Gene sets for utilization of primary and secondary nutrition supplies in the distal gut of endangered iberian lynx.</title>
        <authorList>
            <person name="Alcaide M."/>
            <person name="Messina E."/>
            <person name="Richter M."/>
            <person name="Bargiela R."/>
            <person name="Peplies J."/>
            <person name="Huws S.A."/>
            <person name="Newbold C.J."/>
            <person name="Golyshin P.N."/>
            <person name="Simon M.A."/>
            <person name="Lopez G."/>
            <person name="Yakimov M.M."/>
            <person name="Ferrer M."/>
        </authorList>
    </citation>
    <scope>NUCLEOTIDE SEQUENCE</scope>
</reference>
<proteinExistence type="predicted"/>
<dbReference type="AlphaFoldDB" id="J9GNS2"/>
<gene>
    <name evidence="1" type="ORF">EVA_10350</name>
</gene>